<dbReference type="SUPFAM" id="SSF74650">
    <property type="entry name" value="Galactose mutarotase-like"/>
    <property type="match status" value="1"/>
</dbReference>
<name>A0A0D2XSX8_FUSOF</name>
<evidence type="ECO:0000259" key="1">
    <source>
        <dbReference type="Pfam" id="PF13802"/>
    </source>
</evidence>
<gene>
    <name evidence="2" type="primary">28948835</name>
</gene>
<reference evidence="3" key="1">
    <citation type="journal article" date="2012" name="Mol. Plant Microbe Interact.">
        <title>A highly conserved effector in Fusarium oxysporum is required for full virulence on Arabidopsis.</title>
        <authorList>
            <person name="Thatcher L.F."/>
            <person name="Gardiner D.M."/>
            <person name="Kazan K."/>
            <person name="Manners J."/>
        </authorList>
    </citation>
    <scope>NUCLEOTIDE SEQUENCE [LARGE SCALE GENOMIC DNA]</scope>
    <source>
        <strain evidence="3">Fo5176</strain>
    </source>
</reference>
<dbReference type="CDD" id="cd14752">
    <property type="entry name" value="GH31_N"/>
    <property type="match status" value="1"/>
</dbReference>
<dbReference type="Pfam" id="PF13802">
    <property type="entry name" value="Gal_mutarotas_2"/>
    <property type="match status" value="1"/>
</dbReference>
<dbReference type="GO" id="GO:0030246">
    <property type="term" value="F:carbohydrate binding"/>
    <property type="evidence" value="ECO:0007669"/>
    <property type="project" value="InterPro"/>
</dbReference>
<evidence type="ECO:0000313" key="3">
    <source>
        <dbReference type="Proteomes" id="UP000002489"/>
    </source>
</evidence>
<sequence length="204" mass="22262">MSAGNWALDAEPRSVGTKIIITENEATLTNGKITARISKLGKIIVENAKGQVLLKEYARNRRDLLEPKCSALEVEARKFQTIPGTENYHLTVRLESLDPAEKVFGMGQDHQLWLDLKGHSLELAYLNSQASVPFVLSSLGYGFLWNNPAVGRAVFGKNVTTFEAYAAKVMDYWIVAGDTSSEILGAYAGMTGSGPLMPECGFGF</sequence>
<reference evidence="2" key="2">
    <citation type="submission" date="2025-08" db="UniProtKB">
        <authorList>
            <consortium name="EnsemblFungi"/>
        </authorList>
    </citation>
    <scope>IDENTIFICATION</scope>
    <source>
        <strain evidence="2">4287 / CBS 123668 / FGSC 9935 / NRRL 34936</strain>
    </source>
</reference>
<proteinExistence type="predicted"/>
<dbReference type="STRING" id="426428.A0A0D2XSX8"/>
<dbReference type="PANTHER" id="PTHR43863">
    <property type="entry name" value="HYDROLASE, PUTATIVE (AFU_ORTHOLOGUE AFUA_1G03140)-RELATED"/>
    <property type="match status" value="1"/>
</dbReference>
<dbReference type="GO" id="GO:0005975">
    <property type="term" value="P:carbohydrate metabolic process"/>
    <property type="evidence" value="ECO:0007669"/>
    <property type="project" value="InterPro"/>
</dbReference>
<dbReference type="GO" id="GO:0003824">
    <property type="term" value="F:catalytic activity"/>
    <property type="evidence" value="ECO:0007669"/>
    <property type="project" value="InterPro"/>
</dbReference>
<accession>A0A0D2XSX8</accession>
<dbReference type="Proteomes" id="UP000002489">
    <property type="component" value="Unassembled WGS sequence"/>
</dbReference>
<evidence type="ECO:0000313" key="2">
    <source>
        <dbReference type="EnsemblFungi" id="FOXG_07080P0"/>
    </source>
</evidence>
<dbReference type="InterPro" id="IPR051816">
    <property type="entry name" value="Glycosyl_Hydrolase_31"/>
</dbReference>
<dbReference type="InterPro" id="IPR011013">
    <property type="entry name" value="Gal_mutarotase_sf_dom"/>
</dbReference>
<dbReference type="InterPro" id="IPR025887">
    <property type="entry name" value="Glyco_hydro_31_N_dom"/>
</dbReference>
<dbReference type="Gene3D" id="2.60.40.1760">
    <property type="entry name" value="glycosyl hydrolase (family 31)"/>
    <property type="match status" value="1"/>
</dbReference>
<organism evidence="2 3">
    <name type="scientific">Fusarium oxysporum (strain Fo5176)</name>
    <name type="common">Fusarium vascular wilt</name>
    <dbReference type="NCBI Taxonomy" id="660025"/>
    <lineage>
        <taxon>Eukaryota</taxon>
        <taxon>Fungi</taxon>
        <taxon>Dikarya</taxon>
        <taxon>Ascomycota</taxon>
        <taxon>Pezizomycotina</taxon>
        <taxon>Sordariomycetes</taxon>
        <taxon>Hypocreomycetidae</taxon>
        <taxon>Hypocreales</taxon>
        <taxon>Nectriaceae</taxon>
        <taxon>Fusarium</taxon>
        <taxon>Fusarium oxysporum species complex</taxon>
    </lineage>
</organism>
<dbReference type="VEuPathDB" id="FungiDB:FOXG_07080"/>
<feature type="domain" description="Glycoside hydrolase family 31 N-terminal" evidence="1">
    <location>
        <begin position="22"/>
        <end position="149"/>
    </location>
</feature>
<dbReference type="PANTHER" id="PTHR43863:SF2">
    <property type="entry name" value="MALTASE-GLUCOAMYLASE"/>
    <property type="match status" value="1"/>
</dbReference>
<dbReference type="EnsemblFungi" id="FOXG_07080T0">
    <property type="protein sequence ID" value="FOXG_07080P0"/>
    <property type="gene ID" value="FOXG_07080"/>
</dbReference>
<protein>
    <recommendedName>
        <fullName evidence="1">Glycoside hydrolase family 31 N-terminal domain-containing protein</fullName>
    </recommendedName>
</protein>
<dbReference type="AlphaFoldDB" id="A0A0D2XSX8"/>